<gene>
    <name evidence="2" type="ORF">IPP15_19190</name>
</gene>
<dbReference type="AlphaFoldDB" id="A0A9D7XU66"/>
<reference evidence="2 3" key="1">
    <citation type="submission" date="2020-10" db="EMBL/GenBank/DDBJ databases">
        <title>Connecting structure to function with the recovery of over 1000 high-quality activated sludge metagenome-assembled genomes encoding full-length rRNA genes using long-read sequencing.</title>
        <authorList>
            <person name="Singleton C.M."/>
            <person name="Petriglieri F."/>
            <person name="Kristensen J.M."/>
            <person name="Kirkegaard R.H."/>
            <person name="Michaelsen T.Y."/>
            <person name="Andersen M.H."/>
            <person name="Karst S.M."/>
            <person name="Dueholm M.S."/>
            <person name="Nielsen P.H."/>
            <person name="Albertsen M."/>
        </authorList>
    </citation>
    <scope>NUCLEOTIDE SEQUENCE [LARGE SCALE GENOMIC DNA]</scope>
    <source>
        <strain evidence="2">Ribe_18-Q3-R11-54_MAXAC.273</strain>
    </source>
</reference>
<accession>A0A9D7XU66</accession>
<protein>
    <submittedName>
        <fullName evidence="2">T9SS type A sorting domain-containing protein</fullName>
    </submittedName>
</protein>
<organism evidence="2 3">
    <name type="scientific">Candidatus Opimibacter skivensis</name>
    <dbReference type="NCBI Taxonomy" id="2982028"/>
    <lineage>
        <taxon>Bacteria</taxon>
        <taxon>Pseudomonadati</taxon>
        <taxon>Bacteroidota</taxon>
        <taxon>Saprospiria</taxon>
        <taxon>Saprospirales</taxon>
        <taxon>Saprospiraceae</taxon>
        <taxon>Candidatus Opimibacter</taxon>
    </lineage>
</organism>
<feature type="domain" description="Secretion system C-terminal sorting" evidence="1">
    <location>
        <begin position="197"/>
        <end position="260"/>
    </location>
</feature>
<dbReference type="Gene3D" id="2.60.120.260">
    <property type="entry name" value="Galactose-binding domain-like"/>
    <property type="match status" value="1"/>
</dbReference>
<comment type="caution">
    <text evidence="2">The sequence shown here is derived from an EMBL/GenBank/DDBJ whole genome shotgun (WGS) entry which is preliminary data.</text>
</comment>
<sequence>MKRFLPLVFISCSFILSSQNLILNPSFEQNGERYCEDWYAGWLPMENYCDTFQNFGVRMIHSDPPDSIRGSWSVELYGNWPSGSYIGTYIPAKAGTNVYELKFWMNSSHFGGGGGINLKGNQSAETKWIEDWGQPWTQYTLLDTITTVPGDSIYVILSAGVGDFCICDVQFDQVEFAVVDSITTATNDPSVEYSFTISPNPVINDLHVNTSDVNHFEFTLYDMAGKIIFHQTSNIEKLVIDCSGLAPGIYFYEISVDGRKERVGKIMKI</sequence>
<dbReference type="InterPro" id="IPR026444">
    <property type="entry name" value="Secre_tail"/>
</dbReference>
<dbReference type="Proteomes" id="UP000808337">
    <property type="component" value="Unassembled WGS sequence"/>
</dbReference>
<dbReference type="NCBIfam" id="TIGR04183">
    <property type="entry name" value="Por_Secre_tail"/>
    <property type="match status" value="1"/>
</dbReference>
<evidence type="ECO:0000259" key="1">
    <source>
        <dbReference type="Pfam" id="PF18962"/>
    </source>
</evidence>
<dbReference type="Pfam" id="PF18962">
    <property type="entry name" value="Por_Secre_tail"/>
    <property type="match status" value="1"/>
</dbReference>
<proteinExistence type="predicted"/>
<evidence type="ECO:0000313" key="3">
    <source>
        <dbReference type="Proteomes" id="UP000808337"/>
    </source>
</evidence>
<dbReference type="EMBL" id="JADKGY010000029">
    <property type="protein sequence ID" value="MBK9984463.1"/>
    <property type="molecule type" value="Genomic_DNA"/>
</dbReference>
<name>A0A9D7XU66_9BACT</name>
<evidence type="ECO:0000313" key="2">
    <source>
        <dbReference type="EMBL" id="MBK9984463.1"/>
    </source>
</evidence>